<dbReference type="InterPro" id="IPR039420">
    <property type="entry name" value="WalR-like"/>
</dbReference>
<keyword evidence="1" id="KW-0597">Phosphoprotein</keyword>
<gene>
    <name evidence="6" type="ORF">SAMN05216246_10671</name>
</gene>
<dbReference type="PANTHER" id="PTHR43214:SF43">
    <property type="entry name" value="TWO-COMPONENT RESPONSE REGULATOR"/>
    <property type="match status" value="1"/>
</dbReference>
<dbReference type="InterPro" id="IPR001789">
    <property type="entry name" value="Sig_transdc_resp-reg_receiver"/>
</dbReference>
<dbReference type="SUPFAM" id="SSF46894">
    <property type="entry name" value="C-terminal effector domain of the bipartite response regulators"/>
    <property type="match status" value="1"/>
</dbReference>
<evidence type="ECO:0000256" key="1">
    <source>
        <dbReference type="ARBA" id="ARBA00022553"/>
    </source>
</evidence>
<dbReference type="Gene3D" id="3.40.50.2300">
    <property type="match status" value="1"/>
</dbReference>
<keyword evidence="7" id="KW-1185">Reference proteome</keyword>
<dbReference type="Pfam" id="PF00072">
    <property type="entry name" value="Response_reg"/>
    <property type="match status" value="1"/>
</dbReference>
<organism evidence="6 7">
    <name type="scientific">Actinomyces denticolens</name>
    <dbReference type="NCBI Taxonomy" id="52767"/>
    <lineage>
        <taxon>Bacteria</taxon>
        <taxon>Bacillati</taxon>
        <taxon>Actinomycetota</taxon>
        <taxon>Actinomycetes</taxon>
        <taxon>Actinomycetales</taxon>
        <taxon>Actinomycetaceae</taxon>
        <taxon>Actinomyces</taxon>
    </lineage>
</organism>
<comment type="caution">
    <text evidence="3">Lacks conserved residue(s) required for the propagation of feature annotation.</text>
</comment>
<dbReference type="GO" id="GO:0003677">
    <property type="term" value="F:DNA binding"/>
    <property type="evidence" value="ECO:0007669"/>
    <property type="project" value="UniProtKB-KW"/>
</dbReference>
<dbReference type="CDD" id="cd06170">
    <property type="entry name" value="LuxR_C_like"/>
    <property type="match status" value="1"/>
</dbReference>
<dbReference type="RefSeq" id="WP_073452775.1">
    <property type="nucleotide sequence ID" value="NZ_BDIO01000006.1"/>
</dbReference>
<dbReference type="InterPro" id="IPR016032">
    <property type="entry name" value="Sig_transdc_resp-reg_C-effctor"/>
</dbReference>
<sequence>MPRRSPAAQNLSDPISVALVDDDAMALAHLQSYFSDSTEFEIRLSTGSVHEALQFLQTHQVDVIISEIHIHSEEMDGVAMTEEVLRSSSQTRVILLTSLDTDSDLMRGLAAGASGFLLKSAPPQEILAAVRAVHSGAKVVAPVPTARLIDHALASVRRADGSIEMSEREADVLHLLCEGASNRAIAERLSIAEATVKSHISVLFTKTGTSSRLEMVVWAFHHGYASQEAPAAG</sequence>
<proteinExistence type="predicted"/>
<dbReference type="InterPro" id="IPR011006">
    <property type="entry name" value="CheY-like_superfamily"/>
</dbReference>
<comment type="caution">
    <text evidence="6">The sequence shown here is derived from an EMBL/GenBank/DDBJ whole genome shotgun (WGS) entry which is preliminary data.</text>
</comment>
<dbReference type="EMBL" id="FQYL01000006">
    <property type="protein sequence ID" value="SHI86992.1"/>
    <property type="molecule type" value="Genomic_DNA"/>
</dbReference>
<dbReference type="SUPFAM" id="SSF52172">
    <property type="entry name" value="CheY-like"/>
    <property type="match status" value="1"/>
</dbReference>
<reference evidence="6 7" key="1">
    <citation type="submission" date="2016-11" db="EMBL/GenBank/DDBJ databases">
        <authorList>
            <person name="Varghese N."/>
            <person name="Submissions S."/>
        </authorList>
    </citation>
    <scope>NUCLEOTIDE SEQUENCE [LARGE SCALE GENOMIC DNA]</scope>
    <source>
        <strain evidence="6 7">PA</strain>
    </source>
</reference>
<evidence type="ECO:0000313" key="7">
    <source>
        <dbReference type="Proteomes" id="UP000184390"/>
    </source>
</evidence>
<evidence type="ECO:0000256" key="2">
    <source>
        <dbReference type="ARBA" id="ARBA00023125"/>
    </source>
</evidence>
<protein>
    <submittedName>
        <fullName evidence="6">DNA-binding response regulator, NarL/FixJ family, contains REC and HTH domains</fullName>
    </submittedName>
</protein>
<name>A0ABY1IAE2_9ACTO</name>
<dbReference type="CDD" id="cd17535">
    <property type="entry name" value="REC_NarL-like"/>
    <property type="match status" value="1"/>
</dbReference>
<feature type="domain" description="HTH luxR-type" evidence="4">
    <location>
        <begin position="158"/>
        <end position="223"/>
    </location>
</feature>
<dbReference type="PROSITE" id="PS50110">
    <property type="entry name" value="RESPONSE_REGULATORY"/>
    <property type="match status" value="1"/>
</dbReference>
<dbReference type="Proteomes" id="UP000184390">
    <property type="component" value="Unassembled WGS sequence"/>
</dbReference>
<evidence type="ECO:0000313" key="6">
    <source>
        <dbReference type="EMBL" id="SHI86992.1"/>
    </source>
</evidence>
<dbReference type="PRINTS" id="PR00038">
    <property type="entry name" value="HTHLUXR"/>
</dbReference>
<feature type="domain" description="Response regulatory" evidence="5">
    <location>
        <begin position="16"/>
        <end position="134"/>
    </location>
</feature>
<dbReference type="SMART" id="SM00448">
    <property type="entry name" value="REC"/>
    <property type="match status" value="1"/>
</dbReference>
<dbReference type="SMART" id="SM00421">
    <property type="entry name" value="HTH_LUXR"/>
    <property type="match status" value="1"/>
</dbReference>
<dbReference type="InterPro" id="IPR058245">
    <property type="entry name" value="NreC/VraR/RcsB-like_REC"/>
</dbReference>
<evidence type="ECO:0000259" key="4">
    <source>
        <dbReference type="PROSITE" id="PS50043"/>
    </source>
</evidence>
<dbReference type="InterPro" id="IPR000792">
    <property type="entry name" value="Tscrpt_reg_LuxR_C"/>
</dbReference>
<dbReference type="PROSITE" id="PS50043">
    <property type="entry name" value="HTH_LUXR_2"/>
    <property type="match status" value="1"/>
</dbReference>
<evidence type="ECO:0000256" key="3">
    <source>
        <dbReference type="PROSITE-ProRule" id="PRU00169"/>
    </source>
</evidence>
<dbReference type="PANTHER" id="PTHR43214">
    <property type="entry name" value="TWO-COMPONENT RESPONSE REGULATOR"/>
    <property type="match status" value="1"/>
</dbReference>
<dbReference type="Pfam" id="PF00196">
    <property type="entry name" value="GerE"/>
    <property type="match status" value="1"/>
</dbReference>
<evidence type="ECO:0000259" key="5">
    <source>
        <dbReference type="PROSITE" id="PS50110"/>
    </source>
</evidence>
<accession>A0ABY1IAE2</accession>
<keyword evidence="2 6" id="KW-0238">DNA-binding</keyword>